<dbReference type="GO" id="GO:0005813">
    <property type="term" value="C:centrosome"/>
    <property type="evidence" value="ECO:0007669"/>
    <property type="project" value="UniProtKB-SubCell"/>
</dbReference>
<reference evidence="7 8" key="1">
    <citation type="journal article" date="2018" name="Nat. Ecol. Evol.">
        <title>Genomic signatures of mitonuclear coevolution across populations of Tigriopus californicus.</title>
        <authorList>
            <person name="Barreto F.S."/>
            <person name="Watson E.T."/>
            <person name="Lima T.G."/>
            <person name="Willett C.S."/>
            <person name="Edmands S."/>
            <person name="Li W."/>
            <person name="Burton R.S."/>
        </authorList>
    </citation>
    <scope>NUCLEOTIDE SEQUENCE [LARGE SCALE GENOMIC DNA]</scope>
    <source>
        <strain evidence="7 8">San Diego</strain>
    </source>
</reference>
<evidence type="ECO:0000259" key="6">
    <source>
        <dbReference type="Pfam" id="PF15309"/>
    </source>
</evidence>
<dbReference type="Pfam" id="PF15309">
    <property type="entry name" value="ALMS_motif"/>
    <property type="match status" value="1"/>
</dbReference>
<evidence type="ECO:0000313" key="7">
    <source>
        <dbReference type="EMBL" id="TRY63748.1"/>
    </source>
</evidence>
<feature type="region of interest" description="Disordered" evidence="5">
    <location>
        <begin position="1043"/>
        <end position="1180"/>
    </location>
</feature>
<dbReference type="EMBL" id="VCGU01000458">
    <property type="protein sequence ID" value="TRY63748.1"/>
    <property type="molecule type" value="Genomic_DNA"/>
</dbReference>
<feature type="compositionally biased region" description="Polar residues" evidence="5">
    <location>
        <begin position="554"/>
        <end position="566"/>
    </location>
</feature>
<feature type="compositionally biased region" description="Basic and acidic residues" evidence="5">
    <location>
        <begin position="369"/>
        <end position="382"/>
    </location>
</feature>
<comment type="caution">
    <text evidence="7">The sequence shown here is derived from an EMBL/GenBank/DDBJ whole genome shotgun (WGS) entry which is preliminary data.</text>
</comment>
<keyword evidence="2" id="KW-0963">Cytoplasm</keyword>
<evidence type="ECO:0000256" key="2">
    <source>
        <dbReference type="ARBA" id="ARBA00022490"/>
    </source>
</evidence>
<evidence type="ECO:0000256" key="3">
    <source>
        <dbReference type="ARBA" id="ARBA00023212"/>
    </source>
</evidence>
<feature type="compositionally biased region" description="Low complexity" evidence="5">
    <location>
        <begin position="383"/>
        <end position="403"/>
    </location>
</feature>
<feature type="region of interest" description="Disordered" evidence="5">
    <location>
        <begin position="442"/>
        <end position="480"/>
    </location>
</feature>
<feature type="region of interest" description="Disordered" evidence="5">
    <location>
        <begin position="889"/>
        <end position="960"/>
    </location>
</feature>
<feature type="coiled-coil region" evidence="4">
    <location>
        <begin position="983"/>
        <end position="1010"/>
    </location>
</feature>
<feature type="compositionally biased region" description="Polar residues" evidence="5">
    <location>
        <begin position="937"/>
        <end position="960"/>
    </location>
</feature>
<comment type="subcellular location">
    <subcellularLocation>
        <location evidence="1">Cytoplasm</location>
        <location evidence="1">Cytoskeleton</location>
        <location evidence="1">Microtubule organizing center</location>
        <location evidence="1">Centrosome</location>
    </subcellularLocation>
</comment>
<feature type="compositionally biased region" description="Polar residues" evidence="5">
    <location>
        <begin position="697"/>
        <end position="707"/>
    </location>
</feature>
<feature type="compositionally biased region" description="Low complexity" evidence="5">
    <location>
        <begin position="313"/>
        <end position="331"/>
    </location>
</feature>
<feature type="compositionally biased region" description="Basic and acidic residues" evidence="5">
    <location>
        <begin position="43"/>
        <end position="58"/>
    </location>
</feature>
<dbReference type="InterPro" id="IPR029299">
    <property type="entry name" value="ALMS_motif"/>
</dbReference>
<feature type="region of interest" description="Disordered" evidence="5">
    <location>
        <begin position="360"/>
        <end position="412"/>
    </location>
</feature>
<dbReference type="Proteomes" id="UP000318571">
    <property type="component" value="Chromosome 10"/>
</dbReference>
<feature type="compositionally biased region" description="Polar residues" evidence="5">
    <location>
        <begin position="582"/>
        <end position="596"/>
    </location>
</feature>
<feature type="compositionally biased region" description="Polar residues" evidence="5">
    <location>
        <begin position="1115"/>
        <end position="1124"/>
    </location>
</feature>
<evidence type="ECO:0000256" key="1">
    <source>
        <dbReference type="ARBA" id="ARBA00004300"/>
    </source>
</evidence>
<feature type="compositionally biased region" description="Basic and acidic residues" evidence="5">
    <location>
        <begin position="665"/>
        <end position="678"/>
    </location>
</feature>
<feature type="compositionally biased region" description="Polar residues" evidence="5">
    <location>
        <begin position="519"/>
        <end position="529"/>
    </location>
</feature>
<feature type="compositionally biased region" description="Polar residues" evidence="5">
    <location>
        <begin position="1084"/>
        <end position="1100"/>
    </location>
</feature>
<sequence length="1401" mass="156566">MSEDSADDTQPAFESRFRELQIDTQTESADGEEEAAPRTASVRPKDGHGTRLKLKIDPHAGQNDEASGGILFSPGGSEAYMFTQAEPEEENHGARPTTTPREIRDPFFMAGRSNPQSTIVGQSDDGLGSRFPPISGSRGGGMGPSNMMLQDRLDSLKQTLDRELRVDQIGGSVSTQNSTAESSPRRFPRLPADRDEFLQDPDSCNFTSSEAGFHTENESAPLTPYGGTLSASERAFSPSVASVVSMTSSTASGQNTARRNLEWDPVFDMGVEGLENIPGQPNAAHSLSELERLAIGNYSDFLRVEPEARSSKVKSATATAAAAKRASRNSRQQAAAIEEELRQVRLHKFADSLIRQRELRKLATRRRSTSRESQSKRSDRSSPRSSPSREQSLPPRSLPRTSPMKSSSLNDLCSLECPGGQFDRSHRSNSDVSQSRLARKILGSSGPSSCSSSSTVVPRSQRGQAETQPRDCLQPINTDPQSLPLHIQALFKPSDERQDSWVQKRLIQQDGGGWLLSMASNHSTQYQPPSTISSQNPSKPSSKQPSIQQSQTSLNSRQSASRSFETVINLGPKQKLGASKGKWTTQDNLNSDTPSMDTEDEVEAIRRANAHEELGLEPPMECNSYRQAWSERAYEQKKSPRAHRLRRSLDRQQSSRTSSVATTSDDERQHGPFDTDAHHRLHPHRRRGSSRSRRVIGTQTASSTMESAQIDRAKSFEYFPGESFPLQENSSSYEYLPGHLVHDRPGTVASIRADIQRPDNLSVSGVNALSQTESSFSSAGAEEDHDEQDVGHYRCHPRDNPVHLNPGMVFRGLNIPLIDSDLQAIAEELEFKSKELFDAHMRKTQRFYRRVKKYIDFVSIPAATPQDSRKKQEILDRLLKIMSNQEARLQTDSSSLSIPETPIPTPKAISPPPTNLSSDEGSEILPSEPPTRKIETRTSQMASVTRSVISSEDASSHSNATILKAEPTKASKGINDLEVALAQRQKIDQMRKLRKEIKKMERLEHATLKDMVLGNPAMHEVIQITDLEDTSLASSDQTSLMSSTASTFVSSKENKQPHTVQSQSEDQRDSRKIPAQSKKVLRASKTNINTYVKPTKTSQAKAVKHVVTEAKSVEVRTSGQQAGNLLQSGRRSSSKKSLKNDTGQTYHTLPREKRPSPPKKVSKGVQTPTKSAPGPPSPPLLVVPKEPLAYYLPMSQGSPIKVGRKILHDGFDEDVVNNENRSILANYMAGLNSEAIVINGTKKKRPTGYGHKPDQYKYDRDELRLLTLQDALSVKRPGFLQNAERRRTLLKEMREQRLTYEAQKRKWFQDLDNLPVNERRFAHPCFEPLRVRRIFKYREMIKSTREKYKKLPEVREKVLQRKKRNSFRGHQIMRDLYKKRLQQNVLKGRVSLEHHKNVVEF</sequence>
<feature type="domain" description="ALMS motif" evidence="6">
    <location>
        <begin position="1266"/>
        <end position="1388"/>
    </location>
</feature>
<feature type="compositionally biased region" description="Low complexity" evidence="5">
    <location>
        <begin position="530"/>
        <end position="553"/>
    </location>
</feature>
<keyword evidence="3" id="KW-0206">Cytoskeleton</keyword>
<proteinExistence type="predicted"/>
<evidence type="ECO:0000256" key="4">
    <source>
        <dbReference type="SAM" id="Coils"/>
    </source>
</evidence>
<accession>A0A553NEB4</accession>
<feature type="compositionally biased region" description="Pro residues" evidence="5">
    <location>
        <begin position="901"/>
        <end position="914"/>
    </location>
</feature>
<feature type="compositionally biased region" description="Polar residues" evidence="5">
    <location>
        <begin position="455"/>
        <end position="467"/>
    </location>
</feature>
<feature type="region of interest" description="Disordered" evidence="5">
    <location>
        <begin position="633"/>
        <end position="709"/>
    </location>
</feature>
<feature type="region of interest" description="Disordered" evidence="5">
    <location>
        <begin position="306"/>
        <end position="331"/>
    </location>
</feature>
<name>A0A553NEB4_TIGCA</name>
<feature type="compositionally biased region" description="Polar residues" evidence="5">
    <location>
        <begin position="889"/>
        <end position="898"/>
    </location>
</feature>
<protein>
    <recommendedName>
        <fullName evidence="6">ALMS motif domain-containing protein</fullName>
    </recommendedName>
</protein>
<feature type="compositionally biased region" description="Polar residues" evidence="5">
    <location>
        <begin position="171"/>
        <end position="182"/>
    </location>
</feature>
<feature type="compositionally biased region" description="Polar residues" evidence="5">
    <location>
        <begin position="1043"/>
        <end position="1064"/>
    </location>
</feature>
<feature type="region of interest" description="Disordered" evidence="5">
    <location>
        <begin position="167"/>
        <end position="220"/>
    </location>
</feature>
<feature type="compositionally biased region" description="Low complexity" evidence="5">
    <location>
        <begin position="443"/>
        <end position="454"/>
    </location>
</feature>
<evidence type="ECO:0000313" key="8">
    <source>
        <dbReference type="Proteomes" id="UP000318571"/>
    </source>
</evidence>
<keyword evidence="4" id="KW-0175">Coiled coil</keyword>
<feature type="region of interest" description="Disordered" evidence="5">
    <location>
        <begin position="1"/>
        <end position="148"/>
    </location>
</feature>
<evidence type="ECO:0000256" key="5">
    <source>
        <dbReference type="SAM" id="MobiDB-lite"/>
    </source>
</evidence>
<organism evidence="7 8">
    <name type="scientific">Tigriopus californicus</name>
    <name type="common">Marine copepod</name>
    <dbReference type="NCBI Taxonomy" id="6832"/>
    <lineage>
        <taxon>Eukaryota</taxon>
        <taxon>Metazoa</taxon>
        <taxon>Ecdysozoa</taxon>
        <taxon>Arthropoda</taxon>
        <taxon>Crustacea</taxon>
        <taxon>Multicrustacea</taxon>
        <taxon>Hexanauplia</taxon>
        <taxon>Copepoda</taxon>
        <taxon>Harpacticoida</taxon>
        <taxon>Harpacticidae</taxon>
        <taxon>Tigriopus</taxon>
    </lineage>
</organism>
<feature type="region of interest" description="Disordered" evidence="5">
    <location>
        <begin position="519"/>
        <end position="600"/>
    </location>
</feature>
<keyword evidence="8" id="KW-1185">Reference proteome</keyword>
<gene>
    <name evidence="7" type="ORF">TCAL_02095</name>
</gene>
<feature type="compositionally biased region" description="Basic residues" evidence="5">
    <location>
        <begin position="679"/>
        <end position="694"/>
    </location>
</feature>